<reference evidence="2" key="1">
    <citation type="submission" date="2012-08" db="EMBL/GenBank/DDBJ databases">
        <title>Genome analysis of Colletotrichum orbiculare and Colletotrichum fructicola.</title>
        <authorList>
            <person name="Gan P.H.P."/>
            <person name="Ikeda K."/>
            <person name="Irieda H."/>
            <person name="Narusaka M."/>
            <person name="O'Connell R.J."/>
            <person name="Narusaka Y."/>
            <person name="Takano Y."/>
            <person name="Kubo Y."/>
            <person name="Shirasu K."/>
        </authorList>
    </citation>
    <scope>NUCLEOTIDE SEQUENCE</scope>
    <source>
        <strain evidence="2">Nara gc5</strain>
    </source>
</reference>
<evidence type="ECO:0000313" key="2">
    <source>
        <dbReference type="EMBL" id="ELA34388.1"/>
    </source>
</evidence>
<feature type="compositionally biased region" description="Polar residues" evidence="1">
    <location>
        <begin position="437"/>
        <end position="455"/>
    </location>
</feature>
<reference evidence="3 4" key="2">
    <citation type="submission" date="2012-08" db="EMBL/GenBank/DDBJ databases">
        <authorList>
            <person name="Gan P.H.P."/>
            <person name="Ikeda K."/>
            <person name="Irieda H."/>
            <person name="Narusaka M."/>
            <person name="O'Connell R.J."/>
            <person name="Narusaka Y."/>
            <person name="Takano Y."/>
            <person name="Kubo Y."/>
            <person name="Shirasu K."/>
        </authorList>
    </citation>
    <scope>NUCLEOTIDE SEQUENCE [LARGE SCALE GENOMIC DNA]</scope>
    <source>
        <strain evidence="3 4">Nara gc5</strain>
    </source>
</reference>
<feature type="region of interest" description="Disordered" evidence="1">
    <location>
        <begin position="424"/>
        <end position="459"/>
    </location>
</feature>
<dbReference type="HOGENOM" id="CLU_537471_0_0_1"/>
<name>L2G8R6_COLFN</name>
<dbReference type="Proteomes" id="UP000011096">
    <property type="component" value="Unassembled WGS sequence"/>
</dbReference>
<dbReference type="OrthoDB" id="5985073at2759"/>
<evidence type="ECO:0000313" key="4">
    <source>
        <dbReference type="Proteomes" id="UP000011096"/>
    </source>
</evidence>
<proteinExistence type="predicted"/>
<dbReference type="EMBL" id="KB020621">
    <property type="protein sequence ID" value="ELA34388.1"/>
    <property type="molecule type" value="Genomic_DNA"/>
</dbReference>
<accession>L2G8R6</accession>
<organism evidence="2">
    <name type="scientific">Colletotrichum fructicola (strain Nara gc5)</name>
    <name type="common">Anthracnose fungus</name>
    <name type="synonym">Colletotrichum gloeosporioides (strain Nara gc5)</name>
    <dbReference type="NCBI Taxonomy" id="1213859"/>
    <lineage>
        <taxon>Eukaryota</taxon>
        <taxon>Fungi</taxon>
        <taxon>Dikarya</taxon>
        <taxon>Ascomycota</taxon>
        <taxon>Pezizomycotina</taxon>
        <taxon>Sordariomycetes</taxon>
        <taxon>Hypocreomycetidae</taxon>
        <taxon>Glomerellales</taxon>
        <taxon>Glomerellaceae</taxon>
        <taxon>Colletotrichum</taxon>
        <taxon>Colletotrichum gloeosporioides species complex</taxon>
    </lineage>
</organism>
<dbReference type="AlphaFoldDB" id="L2G8R6"/>
<protein>
    <recommendedName>
        <fullName evidence="5">F-box domain-containing protein</fullName>
    </recommendedName>
</protein>
<evidence type="ECO:0000256" key="1">
    <source>
        <dbReference type="SAM" id="MobiDB-lite"/>
    </source>
</evidence>
<dbReference type="EMBL" id="ANPB02000003">
    <property type="protein sequence ID" value="KAF4487361.1"/>
    <property type="molecule type" value="Genomic_DNA"/>
</dbReference>
<dbReference type="STRING" id="1213859.L2G8R6"/>
<evidence type="ECO:0008006" key="5">
    <source>
        <dbReference type="Google" id="ProtNLM"/>
    </source>
</evidence>
<gene>
    <name evidence="2" type="ORF">CGGC5_5770</name>
    <name evidence="3" type="ORF">CGGC5_v005003</name>
</gene>
<keyword evidence="4" id="KW-1185">Reference proteome</keyword>
<dbReference type="InParanoid" id="L2G8R6"/>
<reference evidence="3 4" key="3">
    <citation type="submission" date="2020-04" db="EMBL/GenBank/DDBJ databases">
        <title>Genome sequencing and assembly of multiple isolates from the Colletotrichum gloeosporioides species complex.</title>
        <authorList>
            <person name="Gan P."/>
            <person name="Shirasu K."/>
        </authorList>
    </citation>
    <scope>NUCLEOTIDE SEQUENCE [LARGE SCALE GENOMIC DNA]</scope>
    <source>
        <strain evidence="3 4">Nara gc5</strain>
    </source>
</reference>
<evidence type="ECO:0000313" key="3">
    <source>
        <dbReference type="EMBL" id="KAF4487361.1"/>
    </source>
</evidence>
<sequence>MDRLPQEIVDGIISHRFKNDIIHPYRPKLRLISRFATVSRKFQRAIERLLFRTIEISNLEDDIQKFESMFSASPYRRNFVKRVTLRIQLDEYLQRIIKHPYKALDMDQAGREASRAVSETLLILSAWTDRQAIRLTINCQTWGKVVPGGMPVKGQHRRREFTVIELPDLDTLPVAPCIRSLETTCIDASPQVHPSSILAIAKACPKLDDLILAHADPDGYNDFEFLDKYEHPDSEIAFQLPTHNFAKVYIDPSACFKLEQLLDFVTERYHANFCSTMHGLLNNFAKLDYRGILEQSFFWPYDSSEQPAPFWQDVTYMCLQFEPVKLSGEWYFETGRQIGQCPVQFRRTPEEDVMMPLIEAMCKALDQMPSLKTFQMSCDVNQMSRGGYWRLSYAAPGVPSNFDKHVEIPPNMSRVSGSSESAVYHDANLGSGHNDGSKSSGNGTEASKSSQGTDDSSLDHVSSFPRWLLDVGDWKPSAEILEALQRVGKGIHGQDALISFVPFGMFW</sequence>